<name>A0ACA9N1M9_9GLOM</name>
<dbReference type="EMBL" id="CAJVPT010017722">
    <property type="protein sequence ID" value="CAG8628582.1"/>
    <property type="molecule type" value="Genomic_DNA"/>
</dbReference>
<organism evidence="1 2">
    <name type="scientific">Acaulospora colombiana</name>
    <dbReference type="NCBI Taxonomy" id="27376"/>
    <lineage>
        <taxon>Eukaryota</taxon>
        <taxon>Fungi</taxon>
        <taxon>Fungi incertae sedis</taxon>
        <taxon>Mucoromycota</taxon>
        <taxon>Glomeromycotina</taxon>
        <taxon>Glomeromycetes</taxon>
        <taxon>Diversisporales</taxon>
        <taxon>Acaulosporaceae</taxon>
        <taxon>Acaulospora</taxon>
    </lineage>
</organism>
<sequence length="84" mass="9363">MMSFLVEEQNIYTPAKSPTTTNLRRIVLGRCMKLQLRLLRTLYRALSGKLTSSVGNRASAVASLVNESDGKVEKWTASSDDETR</sequence>
<keyword evidence="2" id="KW-1185">Reference proteome</keyword>
<protein>
    <submittedName>
        <fullName evidence="1">6505_t:CDS:1</fullName>
    </submittedName>
</protein>
<comment type="caution">
    <text evidence="1">The sequence shown here is derived from an EMBL/GenBank/DDBJ whole genome shotgun (WGS) entry which is preliminary data.</text>
</comment>
<evidence type="ECO:0000313" key="2">
    <source>
        <dbReference type="Proteomes" id="UP000789525"/>
    </source>
</evidence>
<reference evidence="1" key="1">
    <citation type="submission" date="2021-06" db="EMBL/GenBank/DDBJ databases">
        <authorList>
            <person name="Kallberg Y."/>
            <person name="Tangrot J."/>
            <person name="Rosling A."/>
        </authorList>
    </citation>
    <scope>NUCLEOTIDE SEQUENCE</scope>
    <source>
        <strain evidence="1">CL356</strain>
    </source>
</reference>
<gene>
    <name evidence="1" type="ORF">ACOLOM_LOCUS7562</name>
</gene>
<accession>A0ACA9N1M9</accession>
<evidence type="ECO:0000313" key="1">
    <source>
        <dbReference type="EMBL" id="CAG8628582.1"/>
    </source>
</evidence>
<dbReference type="Proteomes" id="UP000789525">
    <property type="component" value="Unassembled WGS sequence"/>
</dbReference>
<proteinExistence type="predicted"/>